<evidence type="ECO:0000259" key="10">
    <source>
        <dbReference type="PROSITE" id="PS50893"/>
    </source>
</evidence>
<dbReference type="Gene3D" id="3.40.50.300">
    <property type="entry name" value="P-loop containing nucleotide triphosphate hydrolases"/>
    <property type="match status" value="1"/>
</dbReference>
<proteinExistence type="predicted"/>
<evidence type="ECO:0000256" key="9">
    <source>
        <dbReference type="ARBA" id="ARBA00023136"/>
    </source>
</evidence>
<sequence length="261" mass="30082">MRTENVSFKYQRKHIFESLNIQLKKHAITTIIGPNGSGKSTLLQILSRNLEPSEGIVYLDNQAISSLNRKTLARQLATVHQNNRAPEDFTVKEVIQCGRYSYQSILKKDIKQEEVIQHVLHQLELEDFQDKPISELSGGELQRVFIGMSLAQEPQYMLLDEPTTYLDLNYQYQVLDIIRSLNENFNITIIMVLHDINQAIEYSDEIVCIHNNQVIQGPPEEVVTESFISHVYNIDAKIIHDPECGMLICKRKGRATRENHH</sequence>
<dbReference type="EMBL" id="CP022046">
    <property type="protein sequence ID" value="ASE33220.1"/>
    <property type="molecule type" value="Genomic_DNA"/>
</dbReference>
<dbReference type="SMART" id="SM00382">
    <property type="entry name" value="AAA"/>
    <property type="match status" value="1"/>
</dbReference>
<evidence type="ECO:0000256" key="2">
    <source>
        <dbReference type="ARBA" id="ARBA00022448"/>
    </source>
</evidence>
<dbReference type="InterPro" id="IPR027417">
    <property type="entry name" value="P-loop_NTPase"/>
</dbReference>
<dbReference type="GO" id="GO:0005886">
    <property type="term" value="C:plasma membrane"/>
    <property type="evidence" value="ECO:0007669"/>
    <property type="project" value="UniProtKB-SubCell"/>
</dbReference>
<dbReference type="InterPro" id="IPR017871">
    <property type="entry name" value="ABC_transporter-like_CS"/>
</dbReference>
<evidence type="ECO:0000256" key="4">
    <source>
        <dbReference type="ARBA" id="ARBA00022496"/>
    </source>
</evidence>
<keyword evidence="2" id="KW-0813">Transport</keyword>
<dbReference type="CDD" id="cd03214">
    <property type="entry name" value="ABC_Iron-Siderophores_B12_Hemin"/>
    <property type="match status" value="1"/>
</dbReference>
<dbReference type="GO" id="GO:0016887">
    <property type="term" value="F:ATP hydrolysis activity"/>
    <property type="evidence" value="ECO:0007669"/>
    <property type="project" value="InterPro"/>
</dbReference>
<reference evidence="12" key="1">
    <citation type="submission" date="2017-06" db="EMBL/GenBank/DDBJ databases">
        <title>FDA dAtabase for Regulatory Grade micrObial Sequences (FDA-ARGOS): Supporting development and validation of Infectious Disease Dx tests.</title>
        <authorList>
            <person name="Goldberg B."/>
            <person name="Campos J."/>
            <person name="Tallon L."/>
            <person name="Sadzewicz L."/>
            <person name="Sengamalay N."/>
            <person name="Ott S."/>
            <person name="Godinez A."/>
            <person name="Nagaraj S."/>
            <person name="Vavikolanu K."/>
            <person name="Nadendla S."/>
            <person name="George J."/>
            <person name="Geyer C."/>
            <person name="Sichtig H."/>
        </authorList>
    </citation>
    <scope>NUCLEOTIDE SEQUENCE [LARGE SCALE GENOMIC DNA]</scope>
    <source>
        <strain evidence="12">FDAARGOS_285</strain>
    </source>
</reference>
<organism evidence="11 12">
    <name type="scientific">Mammaliicoccus sciuri</name>
    <name type="common">Staphylococcus sciuri</name>
    <dbReference type="NCBI Taxonomy" id="1296"/>
    <lineage>
        <taxon>Bacteria</taxon>
        <taxon>Bacillati</taxon>
        <taxon>Bacillota</taxon>
        <taxon>Bacilli</taxon>
        <taxon>Bacillales</taxon>
        <taxon>Staphylococcaceae</taxon>
        <taxon>Mammaliicoccus</taxon>
    </lineage>
</organism>
<evidence type="ECO:0000313" key="12">
    <source>
        <dbReference type="Proteomes" id="UP000197058"/>
    </source>
</evidence>
<dbReference type="Proteomes" id="UP000197058">
    <property type="component" value="Chromosome"/>
</dbReference>
<evidence type="ECO:0000256" key="1">
    <source>
        <dbReference type="ARBA" id="ARBA00004202"/>
    </source>
</evidence>
<dbReference type="GO" id="GO:0005524">
    <property type="term" value="F:ATP binding"/>
    <property type="evidence" value="ECO:0007669"/>
    <property type="project" value="UniProtKB-KW"/>
</dbReference>
<dbReference type="InterPro" id="IPR003439">
    <property type="entry name" value="ABC_transporter-like_ATP-bd"/>
</dbReference>
<keyword evidence="6 11" id="KW-0067">ATP-binding</keyword>
<gene>
    <name evidence="11" type="ORF">CEP64_00980</name>
</gene>
<keyword evidence="9" id="KW-0472">Membrane</keyword>
<keyword evidence="3" id="KW-1003">Cell membrane</keyword>
<dbReference type="KEGG" id="sscu:CEP64_00980"/>
<dbReference type="InterPro" id="IPR051535">
    <property type="entry name" value="Siderophore_ABC-ATPase"/>
</dbReference>
<dbReference type="GO" id="GO:0006826">
    <property type="term" value="P:iron ion transport"/>
    <property type="evidence" value="ECO:0007669"/>
    <property type="project" value="UniProtKB-KW"/>
</dbReference>
<accession>A0AAI8DDR9</accession>
<evidence type="ECO:0000256" key="7">
    <source>
        <dbReference type="ARBA" id="ARBA00023004"/>
    </source>
</evidence>
<feature type="domain" description="ABC transporter" evidence="10">
    <location>
        <begin position="1"/>
        <end position="236"/>
    </location>
</feature>
<name>A0AAI8DDR9_MAMSC</name>
<dbReference type="FunFam" id="3.40.50.300:FF:000134">
    <property type="entry name" value="Iron-enterobactin ABC transporter ATP-binding protein"/>
    <property type="match status" value="1"/>
</dbReference>
<keyword evidence="5" id="KW-0547">Nucleotide-binding</keyword>
<evidence type="ECO:0000256" key="6">
    <source>
        <dbReference type="ARBA" id="ARBA00022840"/>
    </source>
</evidence>
<dbReference type="SUPFAM" id="SSF52540">
    <property type="entry name" value="P-loop containing nucleoside triphosphate hydrolases"/>
    <property type="match status" value="1"/>
</dbReference>
<keyword evidence="7" id="KW-0408">Iron</keyword>
<evidence type="ECO:0000256" key="5">
    <source>
        <dbReference type="ARBA" id="ARBA00022741"/>
    </source>
</evidence>
<dbReference type="PANTHER" id="PTHR42771:SF10">
    <property type="entry name" value="FERRICHROME TRANSPORT ATP-BINDING PROTEIN FHUC"/>
    <property type="match status" value="1"/>
</dbReference>
<evidence type="ECO:0000256" key="3">
    <source>
        <dbReference type="ARBA" id="ARBA00022475"/>
    </source>
</evidence>
<dbReference type="PANTHER" id="PTHR42771">
    <property type="entry name" value="IRON(3+)-HYDROXAMATE IMPORT ATP-BINDING PROTEIN FHUC"/>
    <property type="match status" value="1"/>
</dbReference>
<dbReference type="InterPro" id="IPR003593">
    <property type="entry name" value="AAA+_ATPase"/>
</dbReference>
<keyword evidence="4" id="KW-0410">Iron transport</keyword>
<dbReference type="Pfam" id="PF00005">
    <property type="entry name" value="ABC_tran"/>
    <property type="match status" value="1"/>
</dbReference>
<evidence type="ECO:0000256" key="8">
    <source>
        <dbReference type="ARBA" id="ARBA00023065"/>
    </source>
</evidence>
<evidence type="ECO:0000313" key="11">
    <source>
        <dbReference type="EMBL" id="ASE33220.1"/>
    </source>
</evidence>
<protein>
    <submittedName>
        <fullName evidence="11">ABC transporter ATP-binding protein</fullName>
    </submittedName>
</protein>
<dbReference type="PROSITE" id="PS50893">
    <property type="entry name" value="ABC_TRANSPORTER_2"/>
    <property type="match status" value="1"/>
</dbReference>
<comment type="subcellular location">
    <subcellularLocation>
        <location evidence="1">Cell membrane</location>
        <topology evidence="1">Peripheral membrane protein</topology>
    </subcellularLocation>
</comment>
<dbReference type="RefSeq" id="WP_078355182.1">
    <property type="nucleotide sequence ID" value="NZ_CP022046.2"/>
</dbReference>
<dbReference type="PROSITE" id="PS00211">
    <property type="entry name" value="ABC_TRANSPORTER_1"/>
    <property type="match status" value="1"/>
</dbReference>
<dbReference type="AlphaFoldDB" id="A0AAI8DDR9"/>
<keyword evidence="8" id="KW-0406">Ion transport</keyword>